<gene>
    <name evidence="2" type="ORF">QBC36DRAFT_189266</name>
</gene>
<proteinExistence type="predicted"/>
<keyword evidence="1" id="KW-0175">Coiled coil</keyword>
<reference evidence="2" key="1">
    <citation type="journal article" date="2023" name="Mol. Phylogenet. Evol.">
        <title>Genome-scale phylogeny and comparative genomics of the fungal order Sordariales.</title>
        <authorList>
            <person name="Hensen N."/>
            <person name="Bonometti L."/>
            <person name="Westerberg I."/>
            <person name="Brannstrom I.O."/>
            <person name="Guillou S."/>
            <person name="Cros-Aarteil S."/>
            <person name="Calhoun S."/>
            <person name="Haridas S."/>
            <person name="Kuo A."/>
            <person name="Mondo S."/>
            <person name="Pangilinan J."/>
            <person name="Riley R."/>
            <person name="LaButti K."/>
            <person name="Andreopoulos B."/>
            <person name="Lipzen A."/>
            <person name="Chen C."/>
            <person name="Yan M."/>
            <person name="Daum C."/>
            <person name="Ng V."/>
            <person name="Clum A."/>
            <person name="Steindorff A."/>
            <person name="Ohm R.A."/>
            <person name="Martin F."/>
            <person name="Silar P."/>
            <person name="Natvig D.O."/>
            <person name="Lalanne C."/>
            <person name="Gautier V."/>
            <person name="Ament-Velasquez S.L."/>
            <person name="Kruys A."/>
            <person name="Hutchinson M.I."/>
            <person name="Powell A.J."/>
            <person name="Barry K."/>
            <person name="Miller A.N."/>
            <person name="Grigoriev I.V."/>
            <person name="Debuchy R."/>
            <person name="Gladieux P."/>
            <person name="Hiltunen Thoren M."/>
            <person name="Johannesson H."/>
        </authorList>
    </citation>
    <scope>NUCLEOTIDE SEQUENCE</scope>
    <source>
        <strain evidence="2">CBS 892.96</strain>
    </source>
</reference>
<accession>A0AAN7A738</accession>
<dbReference type="EMBL" id="MU866224">
    <property type="protein sequence ID" value="KAK4175690.1"/>
    <property type="molecule type" value="Genomic_DNA"/>
</dbReference>
<comment type="caution">
    <text evidence="2">The sequence shown here is derived from an EMBL/GenBank/DDBJ whole genome shotgun (WGS) entry which is preliminary data.</text>
</comment>
<name>A0AAN7A738_9PEZI</name>
<protein>
    <recommendedName>
        <fullName evidence="4">Suppressor of anucleate metulae protein B</fullName>
    </recommendedName>
</protein>
<evidence type="ECO:0008006" key="4">
    <source>
        <dbReference type="Google" id="ProtNLM"/>
    </source>
</evidence>
<sequence length="479" mass="53371">MTAILVQCALAAAQDARFAAEASTVHQNHQTTHAINNFQNGNGPTDHDALICCPPCYGRILDLYKARYFGNPPADLLKDPLLLPRGEWFTAAPPSFLEKLADLIEQAKQYQIHPRLIDEHVRKEKERWYADSLTTLRLRSMVEEEDRIAIADKLEEFAAGSAPIEELMAVVSASLRKLTGNDGLPITDLPEKLLAATNHSERVEVLRKVLFMASPQPTEGGQSGEVPEAHKKFYNMLEQDNASMEQVKDKILEERQDASSVPDKIEKLQTRLAELKRAQSAHALERAKKAANKKRLAEQQRSVTELYNLPPCSVCHNPVNPGDFKACTLCALLVGYEVEGAEKTVYCSPECLRDGYPNHLKTHHCSSGPTCVHATKDHAQHDHDTEMTDSLPTPGDLRFCRECFVNLKKPTAWCSPACVRAHYLQHHEQVHVGVANGGDRMEINGQPEDVDLDSHSHTIPLADAVKDWEARNGGVRLEE</sequence>
<evidence type="ECO:0000256" key="1">
    <source>
        <dbReference type="SAM" id="Coils"/>
    </source>
</evidence>
<dbReference type="AlphaFoldDB" id="A0AAN7A738"/>
<organism evidence="2 3">
    <name type="scientific">Triangularia setosa</name>
    <dbReference type="NCBI Taxonomy" id="2587417"/>
    <lineage>
        <taxon>Eukaryota</taxon>
        <taxon>Fungi</taxon>
        <taxon>Dikarya</taxon>
        <taxon>Ascomycota</taxon>
        <taxon>Pezizomycotina</taxon>
        <taxon>Sordariomycetes</taxon>
        <taxon>Sordariomycetidae</taxon>
        <taxon>Sordariales</taxon>
        <taxon>Podosporaceae</taxon>
        <taxon>Triangularia</taxon>
    </lineage>
</organism>
<reference evidence="2" key="2">
    <citation type="submission" date="2023-05" db="EMBL/GenBank/DDBJ databases">
        <authorList>
            <consortium name="Lawrence Berkeley National Laboratory"/>
            <person name="Steindorff A."/>
            <person name="Hensen N."/>
            <person name="Bonometti L."/>
            <person name="Westerberg I."/>
            <person name="Brannstrom I.O."/>
            <person name="Guillou S."/>
            <person name="Cros-Aarteil S."/>
            <person name="Calhoun S."/>
            <person name="Haridas S."/>
            <person name="Kuo A."/>
            <person name="Mondo S."/>
            <person name="Pangilinan J."/>
            <person name="Riley R."/>
            <person name="Labutti K."/>
            <person name="Andreopoulos B."/>
            <person name="Lipzen A."/>
            <person name="Chen C."/>
            <person name="Yanf M."/>
            <person name="Daum C."/>
            <person name="Ng V."/>
            <person name="Clum A."/>
            <person name="Ohm R."/>
            <person name="Martin F."/>
            <person name="Silar P."/>
            <person name="Natvig D."/>
            <person name="Lalanne C."/>
            <person name="Gautier V."/>
            <person name="Ament-Velasquez S.L."/>
            <person name="Kruys A."/>
            <person name="Hutchinson M.I."/>
            <person name="Powell A.J."/>
            <person name="Barry K."/>
            <person name="Miller A.N."/>
            <person name="Grigoriev I.V."/>
            <person name="Debuchy R."/>
            <person name="Gladieux P."/>
            <person name="Thoren M.H."/>
            <person name="Johannesson H."/>
        </authorList>
    </citation>
    <scope>NUCLEOTIDE SEQUENCE</scope>
    <source>
        <strain evidence="2">CBS 892.96</strain>
    </source>
</reference>
<dbReference type="Proteomes" id="UP001302321">
    <property type="component" value="Unassembled WGS sequence"/>
</dbReference>
<evidence type="ECO:0000313" key="2">
    <source>
        <dbReference type="EMBL" id="KAK4175690.1"/>
    </source>
</evidence>
<feature type="coiled-coil region" evidence="1">
    <location>
        <begin position="234"/>
        <end position="285"/>
    </location>
</feature>
<evidence type="ECO:0000313" key="3">
    <source>
        <dbReference type="Proteomes" id="UP001302321"/>
    </source>
</evidence>
<keyword evidence="3" id="KW-1185">Reference proteome</keyword>